<accession>A0A167YZD8</accession>
<name>A0A167YZD8_9EURO</name>
<dbReference type="GO" id="GO:0005768">
    <property type="term" value="C:endosome"/>
    <property type="evidence" value="ECO:0007669"/>
    <property type="project" value="TreeGrafter"/>
</dbReference>
<sequence length="1348" mass="149901">MQGLSAAIDKYPETSQSLFESLNEATSIVGTILTMIPNRAFVNSSRRSSAKSLGIEQHQAGNLTIRDVLDFYKRCKESLEPPLQPISPTNLSVILLKGMGALTNLALSNNNRAVYLKEWVSSFVSMIAKAPHSKEIAIDIAQPLYKNILGHLGTIQNQLSFSAISSVILIVTSLYSNDNSKSYVTYEQLYEIVPLLVRQLWLIMSPLSPKYHVEAVRNIWLLHSLTWQHHLVQATICQLMVNSKSLLPRHRMSEEHAEKFFILWNHSHHSSIDSYTPEFAGTESKTQTGTEDLRLEYQLALLDRPLYLVLDALHDGELDEVNLLVKEWLKESNLIHNVLRVLLGRLKQMNLTLVLDESNLDSTDQQALETASQLQYVLKALSNVITASGSSGWSALTNYTVTGQSLNSTNKEVPGEQVLQNAIAEICMTIFVRSTAAEDTSDIRQLQKVDLLVLQQLLAGPSAEGLSSLNIDTFIIDELSSAVDRQKEFLLPLLIDTLFVALKIRIAQESAVLAASFNSPSRRKTSLESSKSVSRLATNGGEKSEKQSISAPQPPNNLMPCLLKGIRQSSSPIVVQKWISLLAECLPLYLGSIYQVVLTLVTAICQRATAAYHDLQNTFLQHGETKQNRAEQIAVTLLNGLDNCLAIVHERLLVEEASVPALKTPDQPQSFFGNMVSGVFSSDNSQPRSATANNRLTVILCFQDVVRLCFSIWSWSADRPAGETQQDPDSLASFQFTSLRLRNRARRILEHLFQAEALESLETLIELWHQAVSDTNSVQGKLVLNLLHTLVGSRPKFTVPAVFNAIYTRTNPNALEQNRKSSMSSHLTEADLAAFLVTYARSLDEDVLDEIWIDCTTFLKDVLTNPFPHRQILPRLMEFTVIIGEKMQHTSFGEDRKAKKELGDLLQRLLTATFTSKPLGSVVEPSTSHNFDELAPTMIGSDDIVSILAAIVPGLPVTLSETERINAAMMSISTNVISPIFHSRLYPQNVHRNLLELVAQTGKNSAGGRYFKKDVSDAFNDPKFFSMRLDLVQSHWLKILNHWALIEKDRIADLLQRIPQPTNAGIMFGVGAAAARLEADRKVQLTMRRLSVLILATEDDNFSADVIAIQQKLEDLVNATAVSSPSSVTRAEVFMVLRALVLKTSSIHLASFWPLIGDELHNALSALTPMLDNNHKYAETYNSYSILQACKLLETLLLTSPDEFQAQQWLFVNDTIDAVYPPLQGPGNDSAALADHISRVLNCDTDDSDSPQGTVRRMSPESTDTTSQPPPGSSKTEAYNDGLRRGFLNSPVTREVAKDEIIEQIVRPFFERLSIRAFESMYSMRPVDVQGCKDDLLADLFNEFTMAG</sequence>
<proteinExistence type="predicted"/>
<dbReference type="GO" id="GO:0005802">
    <property type="term" value="C:trans-Golgi network"/>
    <property type="evidence" value="ECO:0007669"/>
    <property type="project" value="TreeGrafter"/>
</dbReference>
<dbReference type="Proteomes" id="UP000242877">
    <property type="component" value="Unassembled WGS sequence"/>
</dbReference>
<dbReference type="InterPro" id="IPR056457">
    <property type="entry name" value="DOP1_C"/>
</dbReference>
<feature type="region of interest" description="Disordered" evidence="1">
    <location>
        <begin position="522"/>
        <end position="553"/>
    </location>
</feature>
<dbReference type="OrthoDB" id="4205715at2759"/>
<feature type="domain" description="DOP1-like C-terminal" evidence="2">
    <location>
        <begin position="835"/>
        <end position="1323"/>
    </location>
</feature>
<feature type="region of interest" description="Disordered" evidence="1">
    <location>
        <begin position="1243"/>
        <end position="1281"/>
    </location>
</feature>
<dbReference type="Pfam" id="PF24598">
    <property type="entry name" value="DOP1_C"/>
    <property type="match status" value="1"/>
</dbReference>
<dbReference type="PANTHER" id="PTHR14042:SF24">
    <property type="entry name" value="PROTEIN DOPEY-1 HOMOLOG"/>
    <property type="match status" value="1"/>
</dbReference>
<gene>
    <name evidence="3" type="ORF">AAP_03174</name>
</gene>
<dbReference type="GO" id="GO:0005829">
    <property type="term" value="C:cytosol"/>
    <property type="evidence" value="ECO:0007669"/>
    <property type="project" value="GOC"/>
</dbReference>
<dbReference type="EMBL" id="AZGZ01000012">
    <property type="protein sequence ID" value="KZZ91955.1"/>
    <property type="molecule type" value="Genomic_DNA"/>
</dbReference>
<evidence type="ECO:0000313" key="4">
    <source>
        <dbReference type="Proteomes" id="UP000242877"/>
    </source>
</evidence>
<evidence type="ECO:0000313" key="3">
    <source>
        <dbReference type="EMBL" id="KZZ91955.1"/>
    </source>
</evidence>
<dbReference type="PANTHER" id="PTHR14042">
    <property type="entry name" value="DOPEY-RELATED"/>
    <property type="match status" value="1"/>
</dbReference>
<keyword evidence="4" id="KW-1185">Reference proteome</keyword>
<comment type="caution">
    <text evidence="3">The sequence shown here is derived from an EMBL/GenBank/DDBJ whole genome shotgun (WGS) entry which is preliminary data.</text>
</comment>
<dbReference type="VEuPathDB" id="FungiDB:AAP_03174"/>
<organism evidence="3 4">
    <name type="scientific">Ascosphaera apis ARSEF 7405</name>
    <dbReference type="NCBI Taxonomy" id="392613"/>
    <lineage>
        <taxon>Eukaryota</taxon>
        <taxon>Fungi</taxon>
        <taxon>Dikarya</taxon>
        <taxon>Ascomycota</taxon>
        <taxon>Pezizomycotina</taxon>
        <taxon>Eurotiomycetes</taxon>
        <taxon>Eurotiomycetidae</taxon>
        <taxon>Onygenales</taxon>
        <taxon>Ascosphaeraceae</taxon>
        <taxon>Ascosphaera</taxon>
    </lineage>
</organism>
<evidence type="ECO:0000259" key="2">
    <source>
        <dbReference type="Pfam" id="PF24598"/>
    </source>
</evidence>
<evidence type="ECO:0000256" key="1">
    <source>
        <dbReference type="SAM" id="MobiDB-lite"/>
    </source>
</evidence>
<reference evidence="3 4" key="1">
    <citation type="journal article" date="2016" name="Genome Biol. Evol.">
        <title>Divergent and convergent evolution of fungal pathogenicity.</title>
        <authorList>
            <person name="Shang Y."/>
            <person name="Xiao G."/>
            <person name="Zheng P."/>
            <person name="Cen K."/>
            <person name="Zhan S."/>
            <person name="Wang C."/>
        </authorList>
    </citation>
    <scope>NUCLEOTIDE SEQUENCE [LARGE SCALE GENOMIC DNA]</scope>
    <source>
        <strain evidence="3 4">ARSEF 7405</strain>
    </source>
</reference>
<feature type="compositionally biased region" description="Polar residues" evidence="1">
    <location>
        <begin position="527"/>
        <end position="537"/>
    </location>
</feature>
<dbReference type="InterPro" id="IPR040314">
    <property type="entry name" value="DOP1"/>
</dbReference>
<protein>
    <recommendedName>
        <fullName evidence="2">DOP1-like C-terminal domain-containing protein</fullName>
    </recommendedName>
</protein>
<dbReference type="GO" id="GO:0006895">
    <property type="term" value="P:Golgi to endosome transport"/>
    <property type="evidence" value="ECO:0007669"/>
    <property type="project" value="InterPro"/>
</dbReference>
<feature type="compositionally biased region" description="Polar residues" evidence="1">
    <location>
        <begin position="1260"/>
        <end position="1277"/>
    </location>
</feature>